<gene>
    <name evidence="5" type="ORF">G7Z17_g4593</name>
</gene>
<evidence type="ECO:0000256" key="3">
    <source>
        <dbReference type="SAM" id="MobiDB-lite"/>
    </source>
</evidence>
<dbReference type="Proteomes" id="UP000722485">
    <property type="component" value="Unassembled WGS sequence"/>
</dbReference>
<organism evidence="5 6">
    <name type="scientific">Cylindrodendrum hubeiense</name>
    <dbReference type="NCBI Taxonomy" id="595255"/>
    <lineage>
        <taxon>Eukaryota</taxon>
        <taxon>Fungi</taxon>
        <taxon>Dikarya</taxon>
        <taxon>Ascomycota</taxon>
        <taxon>Pezizomycotina</taxon>
        <taxon>Sordariomycetes</taxon>
        <taxon>Hypocreomycetidae</taxon>
        <taxon>Hypocreales</taxon>
        <taxon>Nectriaceae</taxon>
        <taxon>Cylindrodendrum</taxon>
    </lineage>
</organism>
<feature type="compositionally biased region" description="Polar residues" evidence="3">
    <location>
        <begin position="530"/>
        <end position="542"/>
    </location>
</feature>
<sequence length="820" mass="92601">MALSSQSKWRSFLHKQGETTPGGEKRIHGLHTLVDQGHDVAEATDIVAIHGLNGHFFKTWTDSTAKFNWLRDAIPMTLPKARVMSFSYDSALQFSKSASDIFDFADQLLEYLLAERQSSIEQARPIVFICHSLGGIVFKQAMIRAFECERYTILLRNTIGVMFLATPHRGSAYANWATILARILNSGAFGSRTNPQLSKDIEPKSRVLEQISRSFVERTEGMAIVSFYETSKMDYAKSVIVEKDSACLGVRNEISIPLNGDHRTICKYRAEKHGDLRIILRNLKSLSIIDHKEEHTQSQSLSIEKQPVTEINPHSPNLLNRLETSSPEIHKARNPTAAKGTCTWLLRHPTYESWFGNPHSSFLWLSADPGCGKSVLASFLIDHFSSLTSSQRPSVCYFFFKSDNNEQKHATHALQAILCQLLRQRETLLKVVSSTLNEQRLDSLPNLWNAFIAAAEHPDTGDTICILDGLDECDMRSRKELAGLISTHFSRTLPSTSLKSSPRFKLLVASRPDTAFKILFDKPPRRLEPKSSNQSDQSNPQASMIRLRGEDEIEAITDDVSMVIKSDMEELEYQGLPSETLMSIQTQLIARADRTFLWVTLILALLKERVEAGASTPELDAILQSRDIDVLYSQLLSGRTNAPRARKVLNLVLAAHRPLTVEELSIALAIDQDNPHEWPQGPTSKLMESLTNFDKVQDNLIFPYENHIKSLCGHFVRIIRNRVYLVHETARTFLLATWKKPGPIFGSVQWEGTFEIYAAKYLLLNVCVTFLYCYARQSRCARIGNATPRTAPFIEYAATYWPAHFKEVQIVSKTSIIVIY</sequence>
<dbReference type="SUPFAM" id="SSF52540">
    <property type="entry name" value="P-loop containing nucleoside triphosphate hydrolases"/>
    <property type="match status" value="1"/>
</dbReference>
<accession>A0A9P5LH12</accession>
<dbReference type="InterPro" id="IPR007111">
    <property type="entry name" value="NACHT_NTPase"/>
</dbReference>
<dbReference type="InterPro" id="IPR056884">
    <property type="entry name" value="NPHP3-like_N"/>
</dbReference>
<dbReference type="Pfam" id="PF24883">
    <property type="entry name" value="NPHP3_N"/>
    <property type="match status" value="1"/>
</dbReference>
<dbReference type="EMBL" id="JAANBB010000067">
    <property type="protein sequence ID" value="KAF7552049.1"/>
    <property type="molecule type" value="Genomic_DNA"/>
</dbReference>
<dbReference type="InterPro" id="IPR054471">
    <property type="entry name" value="GPIID_WHD"/>
</dbReference>
<protein>
    <recommendedName>
        <fullName evidence="4">NACHT domain-containing protein</fullName>
    </recommendedName>
</protein>
<evidence type="ECO:0000256" key="1">
    <source>
        <dbReference type="ARBA" id="ARBA00007920"/>
    </source>
</evidence>
<dbReference type="PANTHER" id="PTHR10039">
    <property type="entry name" value="AMELOGENIN"/>
    <property type="match status" value="1"/>
</dbReference>
<dbReference type="InterPro" id="IPR027417">
    <property type="entry name" value="P-loop_NTPase"/>
</dbReference>
<dbReference type="InterPro" id="IPR007751">
    <property type="entry name" value="DUF676_lipase-like"/>
</dbReference>
<comment type="caution">
    <text evidence="5">The sequence shown here is derived from an EMBL/GenBank/DDBJ whole genome shotgun (WGS) entry which is preliminary data.</text>
</comment>
<dbReference type="SUPFAM" id="SSF53474">
    <property type="entry name" value="alpha/beta-Hydrolases"/>
    <property type="match status" value="1"/>
</dbReference>
<dbReference type="Pfam" id="PF05057">
    <property type="entry name" value="DUF676"/>
    <property type="match status" value="1"/>
</dbReference>
<evidence type="ECO:0000313" key="6">
    <source>
        <dbReference type="Proteomes" id="UP000722485"/>
    </source>
</evidence>
<reference evidence="5" key="1">
    <citation type="submission" date="2020-03" db="EMBL/GenBank/DDBJ databases">
        <title>Draft Genome Sequence of Cylindrodendrum hubeiense.</title>
        <authorList>
            <person name="Buettner E."/>
            <person name="Kellner H."/>
        </authorList>
    </citation>
    <scope>NUCLEOTIDE SEQUENCE</scope>
    <source>
        <strain evidence="5">IHI 201604</strain>
    </source>
</reference>
<keyword evidence="2" id="KW-0677">Repeat</keyword>
<dbReference type="OrthoDB" id="5086500at2759"/>
<evidence type="ECO:0000259" key="4">
    <source>
        <dbReference type="PROSITE" id="PS50837"/>
    </source>
</evidence>
<proteinExistence type="inferred from homology"/>
<dbReference type="Pfam" id="PF22939">
    <property type="entry name" value="WHD_GPIID"/>
    <property type="match status" value="1"/>
</dbReference>
<keyword evidence="6" id="KW-1185">Reference proteome</keyword>
<comment type="similarity">
    <text evidence="1">Belongs to the putative lipase ROG1 family.</text>
</comment>
<feature type="domain" description="NACHT" evidence="4">
    <location>
        <begin position="361"/>
        <end position="513"/>
    </location>
</feature>
<dbReference type="PROSITE" id="PS50837">
    <property type="entry name" value="NACHT"/>
    <property type="match status" value="1"/>
</dbReference>
<evidence type="ECO:0000256" key="2">
    <source>
        <dbReference type="ARBA" id="ARBA00022737"/>
    </source>
</evidence>
<dbReference type="Gene3D" id="3.40.50.1820">
    <property type="entry name" value="alpha/beta hydrolase"/>
    <property type="match status" value="1"/>
</dbReference>
<dbReference type="AlphaFoldDB" id="A0A9P5LH12"/>
<dbReference type="Gene3D" id="3.40.50.300">
    <property type="entry name" value="P-loop containing nucleotide triphosphate hydrolases"/>
    <property type="match status" value="1"/>
</dbReference>
<dbReference type="InterPro" id="IPR029058">
    <property type="entry name" value="AB_hydrolase_fold"/>
</dbReference>
<name>A0A9P5LH12_9HYPO</name>
<evidence type="ECO:0000313" key="5">
    <source>
        <dbReference type="EMBL" id="KAF7552049.1"/>
    </source>
</evidence>
<feature type="region of interest" description="Disordered" evidence="3">
    <location>
        <begin position="524"/>
        <end position="543"/>
    </location>
</feature>